<keyword evidence="12" id="KW-1185">Reference proteome</keyword>
<comment type="caution">
    <text evidence="10">The sequence shown here is derived from an EMBL/GenBank/DDBJ whole genome shotgun (WGS) entry which is preliminary data.</text>
</comment>
<dbReference type="InterPro" id="IPR016476">
    <property type="entry name" value="SH3_dom_pro"/>
</dbReference>
<evidence type="ECO:0000256" key="6">
    <source>
        <dbReference type="SAM" id="Coils"/>
    </source>
</evidence>
<dbReference type="SMART" id="SM00287">
    <property type="entry name" value="SH3b"/>
    <property type="match status" value="1"/>
</dbReference>
<dbReference type="InterPro" id="IPR003646">
    <property type="entry name" value="SH3-like_bac-type"/>
</dbReference>
<feature type="chain" id="PRO_5024361673" evidence="8">
    <location>
        <begin position="21"/>
        <end position="211"/>
    </location>
</feature>
<feature type="signal peptide" evidence="8">
    <location>
        <begin position="1"/>
        <end position="20"/>
    </location>
</feature>
<keyword evidence="3 8" id="KW-0732">Signal</keyword>
<comment type="subcellular location">
    <subcellularLocation>
        <location evidence="1">Membrane</location>
        <topology evidence="1">Single-pass membrane protein</topology>
    </subcellularLocation>
</comment>
<dbReference type="OrthoDB" id="9790951at2"/>
<dbReference type="Pfam" id="PF08239">
    <property type="entry name" value="SH3_3"/>
    <property type="match status" value="1"/>
</dbReference>
<gene>
    <name evidence="10" type="ORF">CWC19_14605</name>
    <name evidence="11" type="ORF">CWC20_10055</name>
</gene>
<dbReference type="EMBL" id="PNBX01000062">
    <property type="protein sequence ID" value="TMO67183.1"/>
    <property type="molecule type" value="Genomic_DNA"/>
</dbReference>
<dbReference type="Gene3D" id="2.30.30.40">
    <property type="entry name" value="SH3 Domains"/>
    <property type="match status" value="1"/>
</dbReference>
<evidence type="ECO:0000313" key="10">
    <source>
        <dbReference type="EMBL" id="TMO67183.1"/>
    </source>
</evidence>
<protein>
    <submittedName>
        <fullName evidence="10">TIGR04211 family SH3 domain-containing protein</fullName>
    </submittedName>
</protein>
<proteinExistence type="predicted"/>
<dbReference type="Proteomes" id="UP000307217">
    <property type="component" value="Unassembled WGS sequence"/>
</dbReference>
<sequence>MLKRIILPSVFALMSHFSAAQDTEQLQLATAPVTADEQTTDDLGFIVDNLFIYAHSGPGKNYRILGSIDAGTQIRIIAQPQNGYIQIIDDKEREVWVEDKFVSKQAGLKQQLTAANEMLITLQNELDNTLGQLPQLQQSNDDLQNENTLLQNSIADLQSQLATQRQESNVKKQDEQHKLLAYGGGIAFAGLFLGIILTIFLSRRKRYDGWA</sequence>
<keyword evidence="5 7" id="KW-0472">Membrane</keyword>
<keyword evidence="2 7" id="KW-0812">Transmembrane</keyword>
<accession>A0A5S3V6X3</accession>
<evidence type="ECO:0000256" key="7">
    <source>
        <dbReference type="SAM" id="Phobius"/>
    </source>
</evidence>
<evidence type="ECO:0000313" key="12">
    <source>
        <dbReference type="Proteomes" id="UP000307164"/>
    </source>
</evidence>
<reference evidence="12 13" key="1">
    <citation type="submission" date="2018-01" db="EMBL/GenBank/DDBJ databases">
        <authorList>
            <person name="Paulsen S."/>
            <person name="Gram L.K."/>
        </authorList>
    </citation>
    <scope>NUCLEOTIDE SEQUENCE [LARGE SCALE GENOMIC DNA]</scope>
    <source>
        <strain evidence="10 13">S3790</strain>
        <strain evidence="11 12">S3895</strain>
    </source>
</reference>
<evidence type="ECO:0000256" key="4">
    <source>
        <dbReference type="ARBA" id="ARBA00022989"/>
    </source>
</evidence>
<evidence type="ECO:0000256" key="1">
    <source>
        <dbReference type="ARBA" id="ARBA00004167"/>
    </source>
</evidence>
<dbReference type="Proteomes" id="UP000307164">
    <property type="component" value="Unassembled WGS sequence"/>
</dbReference>
<organism evidence="10 13">
    <name type="scientific">Pseudoalteromonas aurantia</name>
    <dbReference type="NCBI Taxonomy" id="43654"/>
    <lineage>
        <taxon>Bacteria</taxon>
        <taxon>Pseudomonadati</taxon>
        <taxon>Pseudomonadota</taxon>
        <taxon>Gammaproteobacteria</taxon>
        <taxon>Alteromonadales</taxon>
        <taxon>Pseudoalteromonadaceae</taxon>
        <taxon>Pseudoalteromonas</taxon>
    </lineage>
</organism>
<evidence type="ECO:0000313" key="13">
    <source>
        <dbReference type="Proteomes" id="UP000307217"/>
    </source>
</evidence>
<reference evidence="13" key="2">
    <citation type="submission" date="2019-06" db="EMBL/GenBank/DDBJ databases">
        <title>Co-occurence of chitin degradation, pigmentation and bioactivity in marine Pseudoalteromonas.</title>
        <authorList>
            <person name="Sonnenschein E.C."/>
            <person name="Bech P.K."/>
        </authorList>
    </citation>
    <scope>NUCLEOTIDE SEQUENCE [LARGE SCALE GENOMIC DNA]</scope>
    <source>
        <strain evidence="13">S3790</strain>
    </source>
</reference>
<feature type="transmembrane region" description="Helical" evidence="7">
    <location>
        <begin position="179"/>
        <end position="201"/>
    </location>
</feature>
<dbReference type="PROSITE" id="PS51781">
    <property type="entry name" value="SH3B"/>
    <property type="match status" value="1"/>
</dbReference>
<dbReference type="RefSeq" id="WP_138592553.1">
    <property type="nucleotide sequence ID" value="NZ_PNBW01000047.1"/>
</dbReference>
<evidence type="ECO:0000313" key="11">
    <source>
        <dbReference type="EMBL" id="TMO74570.1"/>
    </source>
</evidence>
<evidence type="ECO:0000256" key="2">
    <source>
        <dbReference type="ARBA" id="ARBA00022692"/>
    </source>
</evidence>
<dbReference type="GO" id="GO:0016020">
    <property type="term" value="C:membrane"/>
    <property type="evidence" value="ECO:0007669"/>
    <property type="project" value="UniProtKB-SubCell"/>
</dbReference>
<dbReference type="EMBL" id="PNBW01000047">
    <property type="protein sequence ID" value="TMO74570.1"/>
    <property type="molecule type" value="Genomic_DNA"/>
</dbReference>
<name>A0A5S3V6X3_9GAMM</name>
<keyword evidence="4 7" id="KW-1133">Transmembrane helix</keyword>
<evidence type="ECO:0000256" key="3">
    <source>
        <dbReference type="ARBA" id="ARBA00022729"/>
    </source>
</evidence>
<dbReference type="NCBIfam" id="TIGR04211">
    <property type="entry name" value="SH3_and_anchor"/>
    <property type="match status" value="1"/>
</dbReference>
<feature type="domain" description="SH3b" evidence="9">
    <location>
        <begin position="40"/>
        <end position="106"/>
    </location>
</feature>
<evidence type="ECO:0000256" key="8">
    <source>
        <dbReference type="SAM" id="SignalP"/>
    </source>
</evidence>
<dbReference type="AlphaFoldDB" id="A0A5S3V6X3"/>
<reference evidence="10" key="3">
    <citation type="submission" date="2019-09" db="EMBL/GenBank/DDBJ databases">
        <title>Co-occurence of chitin degradation, pigmentation and bioactivity in marine Pseudoalteromonas.</title>
        <authorList>
            <person name="Sonnenschein E.C."/>
            <person name="Bech P.K."/>
        </authorList>
    </citation>
    <scope>NUCLEOTIDE SEQUENCE</scope>
    <source>
        <strain evidence="10">S3790</strain>
        <strain evidence="11 12">S3895</strain>
    </source>
</reference>
<keyword evidence="6" id="KW-0175">Coiled coil</keyword>
<evidence type="ECO:0000256" key="5">
    <source>
        <dbReference type="ARBA" id="ARBA00023136"/>
    </source>
</evidence>
<feature type="coiled-coil region" evidence="6">
    <location>
        <begin position="105"/>
        <end position="167"/>
    </location>
</feature>
<evidence type="ECO:0000259" key="9">
    <source>
        <dbReference type="PROSITE" id="PS51781"/>
    </source>
</evidence>